<evidence type="ECO:0000313" key="3">
    <source>
        <dbReference type="Proteomes" id="UP000778951"/>
    </source>
</evidence>
<dbReference type="Proteomes" id="UP000778951">
    <property type="component" value="Unassembled WGS sequence"/>
</dbReference>
<dbReference type="GO" id="GO:0006508">
    <property type="term" value="P:proteolysis"/>
    <property type="evidence" value="ECO:0007669"/>
    <property type="project" value="InterPro"/>
</dbReference>
<dbReference type="GO" id="GO:0008236">
    <property type="term" value="F:serine-type peptidase activity"/>
    <property type="evidence" value="ECO:0007669"/>
    <property type="project" value="InterPro"/>
</dbReference>
<keyword evidence="3" id="KW-1185">Reference proteome</keyword>
<dbReference type="RefSeq" id="WP_167695124.1">
    <property type="nucleotide sequence ID" value="NZ_CP118181.1"/>
</dbReference>
<dbReference type="AlphaFoldDB" id="A0A968KUD8"/>
<protein>
    <recommendedName>
        <fullName evidence="1">Tail specific protease domain-containing protein</fullName>
    </recommendedName>
</protein>
<dbReference type="InterPro" id="IPR005151">
    <property type="entry name" value="Tail-specific_protease"/>
</dbReference>
<name>A0A968KUD8_9SPIO</name>
<organism evidence="2 3">
    <name type="scientific">Entomospira culicis</name>
    <dbReference type="NCBI Taxonomy" id="2719989"/>
    <lineage>
        <taxon>Bacteria</taxon>
        <taxon>Pseudomonadati</taxon>
        <taxon>Spirochaetota</taxon>
        <taxon>Spirochaetia</taxon>
        <taxon>Spirochaetales</taxon>
        <taxon>Spirochaetaceae</taxon>
        <taxon>Entomospira</taxon>
    </lineage>
</organism>
<dbReference type="InterPro" id="IPR029045">
    <property type="entry name" value="ClpP/crotonase-like_dom_sf"/>
</dbReference>
<accession>A0A968KUD8</accession>
<dbReference type="EMBL" id="JAATLM010000001">
    <property type="protein sequence ID" value="NIZ69020.1"/>
    <property type="molecule type" value="Genomic_DNA"/>
</dbReference>
<reference evidence="2" key="1">
    <citation type="submission" date="2020-03" db="EMBL/GenBank/DDBJ databases">
        <title>Spirochaetal bacteria isolated from arthropods constitute a novel genus Entomospira genus novum within the order Spirochaetales.</title>
        <authorList>
            <person name="Grana-Miraglia L."/>
            <person name="Sikutova S."/>
            <person name="Fingerle V."/>
            <person name="Sing A."/>
            <person name="Castillo-Ramirez S."/>
            <person name="Margos G."/>
            <person name="Rudolf I."/>
        </authorList>
    </citation>
    <scope>NUCLEOTIDE SEQUENCE</scope>
    <source>
        <strain evidence="2">BR149</strain>
    </source>
</reference>
<proteinExistence type="predicted"/>
<dbReference type="SUPFAM" id="SSF52096">
    <property type="entry name" value="ClpP/crotonase"/>
    <property type="match status" value="1"/>
</dbReference>
<sequence>MDDLERLLFYLTNDYVKGRTLSQNIPFQLFRRHALKHYATISLAGREVILQQLIKHIKDPHVRLESILTPSRSLERLYEDHFRSFYQPSVGMPMQHAVTFNNLEPQASVIDSDTLLWQIPSLHVGFMPRLEGLLAQYRQAMEHLPYWIIDLRGNGGGSDRIWSHFWPYLSSGVLLQGGTAFRASRGNQGYFTLAAHYAKLWGAHNDSLWYESVVKAMRVQSGNFVIPPLPGFSPEIHLQQPRPYPQRVAILIDNKTASSAETLVHLAKQSFKVIVLGQSPSMGCTDSGNLRYAILPSKRYALSFGTSLELNSYHVAIDRGGYQPDIILPQGDPALVIPWAQAYLRNDLNQIRAIYTQFSSR</sequence>
<comment type="caution">
    <text evidence="2">The sequence shown here is derived from an EMBL/GenBank/DDBJ whole genome shotgun (WGS) entry which is preliminary data.</text>
</comment>
<gene>
    <name evidence="2" type="ORF">HCT48_02155</name>
</gene>
<dbReference type="Pfam" id="PF03572">
    <property type="entry name" value="Peptidase_S41"/>
    <property type="match status" value="1"/>
</dbReference>
<dbReference type="Gene3D" id="3.90.226.10">
    <property type="entry name" value="2-enoyl-CoA Hydratase, Chain A, domain 1"/>
    <property type="match status" value="1"/>
</dbReference>
<feature type="domain" description="Tail specific protease" evidence="1">
    <location>
        <begin position="136"/>
        <end position="326"/>
    </location>
</feature>
<evidence type="ECO:0000313" key="2">
    <source>
        <dbReference type="EMBL" id="NIZ69020.1"/>
    </source>
</evidence>
<evidence type="ECO:0000259" key="1">
    <source>
        <dbReference type="Pfam" id="PF03572"/>
    </source>
</evidence>